<keyword evidence="1" id="KW-0812">Transmembrane</keyword>
<dbReference type="Proteomes" id="UP001642409">
    <property type="component" value="Unassembled WGS sequence"/>
</dbReference>
<reference evidence="2" key="1">
    <citation type="submission" date="2023-06" db="EMBL/GenBank/DDBJ databases">
        <authorList>
            <person name="Kurt Z."/>
        </authorList>
    </citation>
    <scope>NUCLEOTIDE SEQUENCE</scope>
</reference>
<feature type="transmembrane region" description="Helical" evidence="1">
    <location>
        <begin position="192"/>
        <end position="213"/>
    </location>
</feature>
<dbReference type="AlphaFoldDB" id="A0AA86PX98"/>
<evidence type="ECO:0000313" key="2">
    <source>
        <dbReference type="EMBL" id="CAI9948075.1"/>
    </source>
</evidence>
<keyword evidence="4" id="KW-1185">Reference proteome</keyword>
<accession>A0AA86PX98</accession>
<protein>
    <submittedName>
        <fullName evidence="3">Hypothetical_protein</fullName>
    </submittedName>
</protein>
<evidence type="ECO:0000313" key="3">
    <source>
        <dbReference type="EMBL" id="CAL6059843.1"/>
    </source>
</evidence>
<gene>
    <name evidence="2" type="ORF">HINF_LOCUS35720</name>
    <name evidence="3" type="ORF">HINF_LOCUS48940</name>
</gene>
<name>A0AA86PX98_9EUKA</name>
<comment type="caution">
    <text evidence="2">The sequence shown here is derived from an EMBL/GenBank/DDBJ whole genome shotgun (WGS) entry which is preliminary data.</text>
</comment>
<sequence length="232" mass="26791">MKLSRQLIAETNRYTLQNDMKLILTQYLKSSFPHAQLRAIIVHIMCLYTPQNFVWRLFNSEISLELNCARQLLCQQYVLDQNSQLVQSIPCLKLCELAIQQVFNEPIFTRLRINAFKSMFFNSKQALMSLVAATRKQGETTVILVLVIQDNLSLSLHIEDCELLEYQMPLIVQSYILKHIFYYKMMSLQRHILCAIIALIALAVLRVMIRLQISNVNGAIMLLKLPGAAKIM</sequence>
<evidence type="ECO:0000256" key="1">
    <source>
        <dbReference type="SAM" id="Phobius"/>
    </source>
</evidence>
<organism evidence="2">
    <name type="scientific">Hexamita inflata</name>
    <dbReference type="NCBI Taxonomy" id="28002"/>
    <lineage>
        <taxon>Eukaryota</taxon>
        <taxon>Metamonada</taxon>
        <taxon>Diplomonadida</taxon>
        <taxon>Hexamitidae</taxon>
        <taxon>Hexamitinae</taxon>
        <taxon>Hexamita</taxon>
    </lineage>
</organism>
<keyword evidence="1" id="KW-1133">Transmembrane helix</keyword>
<dbReference type="EMBL" id="CATOUU010000785">
    <property type="protein sequence ID" value="CAI9948075.1"/>
    <property type="molecule type" value="Genomic_DNA"/>
</dbReference>
<reference evidence="3 4" key="2">
    <citation type="submission" date="2024-07" db="EMBL/GenBank/DDBJ databases">
        <authorList>
            <person name="Akdeniz Z."/>
        </authorList>
    </citation>
    <scope>NUCLEOTIDE SEQUENCE [LARGE SCALE GENOMIC DNA]</scope>
</reference>
<proteinExistence type="predicted"/>
<dbReference type="EMBL" id="CAXDID020000227">
    <property type="protein sequence ID" value="CAL6059843.1"/>
    <property type="molecule type" value="Genomic_DNA"/>
</dbReference>
<evidence type="ECO:0000313" key="4">
    <source>
        <dbReference type="Proteomes" id="UP001642409"/>
    </source>
</evidence>
<keyword evidence="1" id="KW-0472">Membrane</keyword>